<evidence type="ECO:0000256" key="1">
    <source>
        <dbReference type="SAM" id="SignalP"/>
    </source>
</evidence>
<name>A0A1I7X5Q7_HETBA</name>
<reference evidence="3" key="1">
    <citation type="submission" date="2016-11" db="UniProtKB">
        <authorList>
            <consortium name="WormBaseParasite"/>
        </authorList>
    </citation>
    <scope>IDENTIFICATION</scope>
</reference>
<evidence type="ECO:0000313" key="2">
    <source>
        <dbReference type="Proteomes" id="UP000095283"/>
    </source>
</evidence>
<evidence type="ECO:0000313" key="3">
    <source>
        <dbReference type="WBParaSite" id="Hba_12725"/>
    </source>
</evidence>
<sequence length="114" mass="13537">MGVIFLLCLYCIRYSGERSAINVVLVKEHFSVIIYKFNSSYKILLDTYWHTENQNDDCNICTPNINRTRKKETLEHQNVSAVLSMSWNESLVEYSCILRCKCTYEIWCNIKYFI</sequence>
<keyword evidence="2" id="KW-1185">Reference proteome</keyword>
<proteinExistence type="predicted"/>
<keyword evidence="1" id="KW-0732">Signal</keyword>
<accession>A0A1I7X5Q7</accession>
<feature type="signal peptide" evidence="1">
    <location>
        <begin position="1"/>
        <end position="16"/>
    </location>
</feature>
<dbReference type="Proteomes" id="UP000095283">
    <property type="component" value="Unplaced"/>
</dbReference>
<organism evidence="2 3">
    <name type="scientific">Heterorhabditis bacteriophora</name>
    <name type="common">Entomopathogenic nematode worm</name>
    <dbReference type="NCBI Taxonomy" id="37862"/>
    <lineage>
        <taxon>Eukaryota</taxon>
        <taxon>Metazoa</taxon>
        <taxon>Ecdysozoa</taxon>
        <taxon>Nematoda</taxon>
        <taxon>Chromadorea</taxon>
        <taxon>Rhabditida</taxon>
        <taxon>Rhabditina</taxon>
        <taxon>Rhabditomorpha</taxon>
        <taxon>Strongyloidea</taxon>
        <taxon>Heterorhabditidae</taxon>
        <taxon>Heterorhabditis</taxon>
    </lineage>
</organism>
<feature type="chain" id="PRO_5009310998" evidence="1">
    <location>
        <begin position="17"/>
        <end position="114"/>
    </location>
</feature>
<dbReference type="AlphaFoldDB" id="A0A1I7X5Q7"/>
<dbReference type="WBParaSite" id="Hba_12725">
    <property type="protein sequence ID" value="Hba_12725"/>
    <property type="gene ID" value="Hba_12725"/>
</dbReference>
<protein>
    <submittedName>
        <fullName evidence="3">Secreted protein</fullName>
    </submittedName>
</protein>